<comment type="caution">
    <text evidence="9">The sequence shown here is derived from an EMBL/GenBank/DDBJ whole genome shotgun (WGS) entry which is preliminary data.</text>
</comment>
<dbReference type="GeneID" id="89687818"/>
<dbReference type="Proteomes" id="UP000711178">
    <property type="component" value="Unassembled WGS sequence"/>
</dbReference>
<dbReference type="InterPro" id="IPR021797">
    <property type="entry name" value="Wzy_C_2"/>
</dbReference>
<dbReference type="PANTHER" id="PTHR37422">
    <property type="entry name" value="TEICHURONIC ACID BIOSYNTHESIS PROTEIN TUAE"/>
    <property type="match status" value="1"/>
</dbReference>
<evidence type="ECO:0000259" key="6">
    <source>
        <dbReference type="Pfam" id="PF04932"/>
    </source>
</evidence>
<evidence type="ECO:0000259" key="8">
    <source>
        <dbReference type="Pfam" id="PF15864"/>
    </source>
</evidence>
<feature type="transmembrane region" description="Helical" evidence="5">
    <location>
        <begin position="195"/>
        <end position="211"/>
    </location>
</feature>
<proteinExistence type="predicted"/>
<evidence type="ECO:0000313" key="9">
    <source>
        <dbReference type="EMBL" id="MBW8286498.1"/>
    </source>
</evidence>
<feature type="transmembrane region" description="Helical" evidence="5">
    <location>
        <begin position="346"/>
        <end position="371"/>
    </location>
</feature>
<dbReference type="Pfam" id="PF11846">
    <property type="entry name" value="Wzy_C_2"/>
    <property type="match status" value="1"/>
</dbReference>
<dbReference type="PANTHER" id="PTHR37422:SF21">
    <property type="entry name" value="EXOQ-LIKE PROTEIN"/>
    <property type="match status" value="1"/>
</dbReference>
<evidence type="ECO:0000256" key="1">
    <source>
        <dbReference type="ARBA" id="ARBA00004141"/>
    </source>
</evidence>
<keyword evidence="9" id="KW-0436">Ligase</keyword>
<gene>
    <name evidence="9" type="ORF">KIF53_02460</name>
</gene>
<keyword evidence="4 5" id="KW-0472">Membrane</keyword>
<sequence length="614" mass="67848">MSDKTGWRDAALYLFFCGCFVFPFFNFARYTPLQDWWTNAGVVLCVGIAGLFALRRGQSGVRVPLAAAALAALLLLLSFSNGLLLENYQPAILILASLAAMLVLAVFLVNRLRPDLARVCVILASCLLLGSCIQIVLGSIQLLDLARYCRGLVTLNYLNPTEVMGNVGQRNQYAQYLSWGVAAACYLYGRGRLRAGFCAPLVLFQLLLITWCGARLPLAYSLGICGLCWFWHRRAPGDEALLRMLKALAAAIIVLALLQLFNEEIVWLLNRLGLPIHVQSGSERLLDAGFGARRRIEWTKAWMVFQQHPWLGVGLARYPAQSVWLEAFGGLPKYPEGVLFTQSHNLIFQLLAETGLSGALVAGLGLCGCLLPFFARGRQSPENLLLICIAMMLLTHSMFEFPLWYLPFLAMLVTVCALGPAPVWQVPTRTMLLRLACAGGGALMIAHIVSGVFIFWNLVAYSRPSLSAAENIRRVNYIEKVERNPLWIDAASMVMGNYLLPGRRQLAVVLPFYEQLARNQPYIAVLQRLSVCQALAGQPEAARRTLVMAIASYPDEVLKLDASLQPWQEPEVRALAELTSRVKAIYLRHGAYTDAARMAAVTAVASPVTRKPLF</sequence>
<organism evidence="9 10">
    <name type="scientific">Chromobacterium subtsugae</name>
    <dbReference type="NCBI Taxonomy" id="251747"/>
    <lineage>
        <taxon>Bacteria</taxon>
        <taxon>Pseudomonadati</taxon>
        <taxon>Pseudomonadota</taxon>
        <taxon>Betaproteobacteria</taxon>
        <taxon>Neisseriales</taxon>
        <taxon>Chromobacteriaceae</taxon>
        <taxon>Chromobacterium</taxon>
    </lineage>
</organism>
<feature type="transmembrane region" description="Helical" evidence="5">
    <location>
        <begin position="431"/>
        <end position="456"/>
    </location>
</feature>
<dbReference type="InterPro" id="IPR031726">
    <property type="entry name" value="PglL_A"/>
</dbReference>
<evidence type="ECO:0000256" key="2">
    <source>
        <dbReference type="ARBA" id="ARBA00022692"/>
    </source>
</evidence>
<evidence type="ECO:0000256" key="3">
    <source>
        <dbReference type="ARBA" id="ARBA00022989"/>
    </source>
</evidence>
<feature type="transmembrane region" description="Helical" evidence="5">
    <location>
        <begin position="116"/>
        <end position="137"/>
    </location>
</feature>
<dbReference type="GO" id="GO:0016874">
    <property type="term" value="F:ligase activity"/>
    <property type="evidence" value="ECO:0007669"/>
    <property type="project" value="UniProtKB-KW"/>
</dbReference>
<name>A0ABS7FB07_9NEIS</name>
<feature type="transmembrane region" description="Helical" evidence="5">
    <location>
        <begin position="91"/>
        <end position="109"/>
    </location>
</feature>
<accession>A0ABS7FB07</accession>
<feature type="domain" description="O-antigen ligase-related" evidence="6">
    <location>
        <begin position="202"/>
        <end position="361"/>
    </location>
</feature>
<dbReference type="InterPro" id="IPR007016">
    <property type="entry name" value="O-antigen_ligase-rel_domated"/>
</dbReference>
<feature type="transmembrane region" description="Helical" evidence="5">
    <location>
        <begin position="405"/>
        <end position="424"/>
    </location>
</feature>
<evidence type="ECO:0000256" key="5">
    <source>
        <dbReference type="SAM" id="Phobius"/>
    </source>
</evidence>
<keyword evidence="3 5" id="KW-1133">Transmembrane helix</keyword>
<feature type="domain" description="Protein glycosylation ligase" evidence="8">
    <location>
        <begin position="163"/>
        <end position="187"/>
    </location>
</feature>
<comment type="subcellular location">
    <subcellularLocation>
        <location evidence="1">Membrane</location>
        <topology evidence="1">Multi-pass membrane protein</topology>
    </subcellularLocation>
</comment>
<dbReference type="InterPro" id="IPR051533">
    <property type="entry name" value="WaaL-like"/>
</dbReference>
<feature type="transmembrane region" description="Helical" evidence="5">
    <location>
        <begin position="66"/>
        <end position="85"/>
    </location>
</feature>
<dbReference type="Pfam" id="PF04932">
    <property type="entry name" value="Wzy_C"/>
    <property type="match status" value="1"/>
</dbReference>
<evidence type="ECO:0000256" key="4">
    <source>
        <dbReference type="ARBA" id="ARBA00023136"/>
    </source>
</evidence>
<feature type="transmembrane region" description="Helical" evidence="5">
    <location>
        <begin position="244"/>
        <end position="261"/>
    </location>
</feature>
<protein>
    <submittedName>
        <fullName evidence="9">O-antigen ligase C-terminal domain-containing protein</fullName>
    </submittedName>
</protein>
<dbReference type="EMBL" id="JAHDTB010000001">
    <property type="protein sequence ID" value="MBW8286498.1"/>
    <property type="molecule type" value="Genomic_DNA"/>
</dbReference>
<evidence type="ECO:0000313" key="10">
    <source>
        <dbReference type="Proteomes" id="UP000711178"/>
    </source>
</evidence>
<feature type="transmembrane region" description="Helical" evidence="5">
    <location>
        <begin position="12"/>
        <end position="30"/>
    </location>
</feature>
<feature type="transmembrane region" description="Helical" evidence="5">
    <location>
        <begin position="36"/>
        <end position="54"/>
    </location>
</feature>
<reference evidence="9 10" key="1">
    <citation type="submission" date="2021-05" db="EMBL/GenBank/DDBJ databases">
        <title>Draft Whole Genome Sequencing Of Biosensor Chromobacterium violaceum Strain CV026 Reveals A Regulatory RNA In Chromobacterium violaceum Phenotype Regulatory Network.</title>
        <authorList>
            <person name="Hong K.W."/>
            <person name="Chan K.G."/>
            <person name="Chang C.-Y."/>
        </authorList>
    </citation>
    <scope>NUCLEOTIDE SEQUENCE [LARGE SCALE GENOMIC DNA]</scope>
    <source>
        <strain evidence="9 10">ATCC 31532</strain>
    </source>
</reference>
<feature type="transmembrane region" description="Helical" evidence="5">
    <location>
        <begin position="173"/>
        <end position="188"/>
    </location>
</feature>
<dbReference type="Pfam" id="PF15864">
    <property type="entry name" value="PglL_A"/>
    <property type="match status" value="1"/>
</dbReference>
<evidence type="ECO:0000259" key="7">
    <source>
        <dbReference type="Pfam" id="PF11846"/>
    </source>
</evidence>
<feature type="domain" description="Virulence factor membrane-bound polymerase C-terminal" evidence="7">
    <location>
        <begin position="385"/>
        <end position="557"/>
    </location>
</feature>
<keyword evidence="2 5" id="KW-0812">Transmembrane</keyword>
<keyword evidence="10" id="KW-1185">Reference proteome</keyword>
<dbReference type="RefSeq" id="WP_043579582.1">
    <property type="nucleotide sequence ID" value="NZ_CP142381.1"/>
</dbReference>